<feature type="transmembrane region" description="Helical" evidence="9">
    <location>
        <begin position="438"/>
        <end position="465"/>
    </location>
</feature>
<feature type="transmembrane region" description="Helical" evidence="9">
    <location>
        <begin position="314"/>
        <end position="334"/>
    </location>
</feature>
<dbReference type="GO" id="GO:0005524">
    <property type="term" value="F:ATP binding"/>
    <property type="evidence" value="ECO:0007669"/>
    <property type="project" value="UniProtKB-KW"/>
</dbReference>
<organism evidence="10 11">
    <name type="scientific">Triparma columacea</name>
    <dbReference type="NCBI Taxonomy" id="722753"/>
    <lineage>
        <taxon>Eukaryota</taxon>
        <taxon>Sar</taxon>
        <taxon>Stramenopiles</taxon>
        <taxon>Ochrophyta</taxon>
        <taxon>Bolidophyceae</taxon>
        <taxon>Parmales</taxon>
        <taxon>Triparmaceae</taxon>
        <taxon>Triparma</taxon>
    </lineage>
</organism>
<dbReference type="AlphaFoldDB" id="A0A9W7GLY3"/>
<feature type="transmembrane region" description="Helical" evidence="9">
    <location>
        <begin position="148"/>
        <end position="170"/>
    </location>
</feature>
<evidence type="ECO:0000256" key="7">
    <source>
        <dbReference type="ARBA" id="ARBA00022989"/>
    </source>
</evidence>
<evidence type="ECO:0000256" key="8">
    <source>
        <dbReference type="ARBA" id="ARBA00023136"/>
    </source>
</evidence>
<keyword evidence="8 9" id="KW-0472">Membrane</keyword>
<evidence type="ECO:0000313" key="11">
    <source>
        <dbReference type="Proteomes" id="UP001165065"/>
    </source>
</evidence>
<keyword evidence="6 9" id="KW-0067">ATP-binding</keyword>
<evidence type="ECO:0000256" key="4">
    <source>
        <dbReference type="ARBA" id="ARBA00022692"/>
    </source>
</evidence>
<evidence type="ECO:0000256" key="1">
    <source>
        <dbReference type="ARBA" id="ARBA00004141"/>
    </source>
</evidence>
<feature type="transmembrane region" description="Helical" evidence="9">
    <location>
        <begin position="214"/>
        <end position="235"/>
    </location>
</feature>
<proteinExistence type="inferred from homology"/>
<accession>A0A9W7GLY3</accession>
<keyword evidence="4 9" id="KW-0812">Transmembrane</keyword>
<evidence type="ECO:0000256" key="5">
    <source>
        <dbReference type="ARBA" id="ARBA00022741"/>
    </source>
</evidence>
<dbReference type="GO" id="GO:0016020">
    <property type="term" value="C:membrane"/>
    <property type="evidence" value="ECO:0007669"/>
    <property type="project" value="UniProtKB-SubCell"/>
</dbReference>
<gene>
    <name evidence="10" type="ORF">TrCOL_g12080</name>
</gene>
<dbReference type="PANTHER" id="PTHR31187">
    <property type="match status" value="1"/>
</dbReference>
<comment type="caution">
    <text evidence="10">The sequence shown here is derived from an EMBL/GenBank/DDBJ whole genome shotgun (WGS) entry which is preliminary data.</text>
</comment>
<sequence>MPSITGGSTPSGLRHAIFPIYGREIFKFVLIAGIKFFVVFVLTLTRDTKDTLMVTECGAEAIAFMKVYGVLPCAAGFIALYSKLDQLFGDNKAGLFYATCLPFFAFFVLFDRVIYPNKDFLHPSMDAVVSVVGSSGVFSKIIAHWTSALFYVVSELYSSVSIGILFWGYANSVVGVDQARRFYPLFGQMSSLGPIAAGQYVVHYASKAKDFQGSLDRLTAIITLSGFGICAFHAMSERFLSSSSGASASPAKAAKKAKPKMSMAESFSFLASSPYLRLLATLVVGYGLSINFTEIIWKSLVKKQYPSAMEYQHFMGTFSSVVGVTTFLVIFLGGNIIKHLGWKTGALATPAIMSILAVPFFGCLLIGGVDNPTSLKVAVIIGTIQSLLSKATKYALFDPTTQMAYIPLDSDSKVKGKAAIDVLGSRLGKSGGSLIQQFLVLGFGDIIKAGPAVMAIFYAVLITWMTSARKLSVLFEEMSNNKRK</sequence>
<reference evidence="11" key="1">
    <citation type="journal article" date="2023" name="Commun. Biol.">
        <title>Genome analysis of Parmales, the sister group of diatoms, reveals the evolutionary specialization of diatoms from phago-mixotrophs to photoautotrophs.</title>
        <authorList>
            <person name="Ban H."/>
            <person name="Sato S."/>
            <person name="Yoshikawa S."/>
            <person name="Yamada K."/>
            <person name="Nakamura Y."/>
            <person name="Ichinomiya M."/>
            <person name="Sato N."/>
            <person name="Blanc-Mathieu R."/>
            <person name="Endo H."/>
            <person name="Kuwata A."/>
            <person name="Ogata H."/>
        </authorList>
    </citation>
    <scope>NUCLEOTIDE SEQUENCE [LARGE SCALE GENOMIC DNA]</scope>
</reference>
<dbReference type="GO" id="GO:0005471">
    <property type="term" value="F:ATP:ADP antiporter activity"/>
    <property type="evidence" value="ECO:0007669"/>
    <property type="project" value="InterPro"/>
</dbReference>
<evidence type="ECO:0000256" key="9">
    <source>
        <dbReference type="RuleBase" id="RU363121"/>
    </source>
</evidence>
<evidence type="ECO:0000313" key="10">
    <source>
        <dbReference type="EMBL" id="GMI48134.1"/>
    </source>
</evidence>
<protein>
    <recommendedName>
        <fullName evidence="9">ADP,ATP carrier protein</fullName>
    </recommendedName>
</protein>
<feature type="transmembrane region" description="Helical" evidence="9">
    <location>
        <begin position="182"/>
        <end position="202"/>
    </location>
</feature>
<comment type="similarity">
    <text evidence="2 9">Belongs to the ADP/ATP translocase tlc family.</text>
</comment>
<keyword evidence="5 9" id="KW-0547">Nucleotide-binding</keyword>
<keyword evidence="7 9" id="KW-1133">Transmembrane helix</keyword>
<dbReference type="NCBIfam" id="TIGR00769">
    <property type="entry name" value="AAA"/>
    <property type="match status" value="1"/>
</dbReference>
<keyword evidence="11" id="KW-1185">Reference proteome</keyword>
<comment type="subcellular location">
    <subcellularLocation>
        <location evidence="1 9">Membrane</location>
        <topology evidence="1 9">Multi-pass membrane protein</topology>
    </subcellularLocation>
</comment>
<keyword evidence="3 9" id="KW-0813">Transport</keyword>
<dbReference type="OrthoDB" id="2190844at2759"/>
<feature type="transmembrane region" description="Helical" evidence="9">
    <location>
        <begin position="94"/>
        <end position="115"/>
    </location>
</feature>
<dbReference type="Proteomes" id="UP001165065">
    <property type="component" value="Unassembled WGS sequence"/>
</dbReference>
<feature type="transmembrane region" description="Helical" evidence="9">
    <location>
        <begin position="57"/>
        <end position="82"/>
    </location>
</feature>
<feature type="transmembrane region" description="Helical" evidence="9">
    <location>
        <begin position="346"/>
        <end position="366"/>
    </location>
</feature>
<evidence type="ECO:0000256" key="3">
    <source>
        <dbReference type="ARBA" id="ARBA00022448"/>
    </source>
</evidence>
<feature type="transmembrane region" description="Helical" evidence="9">
    <location>
        <begin position="25"/>
        <end position="45"/>
    </location>
</feature>
<evidence type="ECO:0000256" key="6">
    <source>
        <dbReference type="ARBA" id="ARBA00022840"/>
    </source>
</evidence>
<dbReference type="Pfam" id="PF03219">
    <property type="entry name" value="TLC"/>
    <property type="match status" value="1"/>
</dbReference>
<feature type="transmembrane region" description="Helical" evidence="9">
    <location>
        <begin position="275"/>
        <end position="293"/>
    </location>
</feature>
<dbReference type="EMBL" id="BRYA01000376">
    <property type="protein sequence ID" value="GMI48134.1"/>
    <property type="molecule type" value="Genomic_DNA"/>
</dbReference>
<dbReference type="PANTHER" id="PTHR31187:SF1">
    <property type="entry name" value="ADP,ATP CARRIER PROTEIN 1"/>
    <property type="match status" value="1"/>
</dbReference>
<dbReference type="InterPro" id="IPR004667">
    <property type="entry name" value="ADP_ATP_car_bac_type"/>
</dbReference>
<evidence type="ECO:0000256" key="2">
    <source>
        <dbReference type="ARBA" id="ARBA00007127"/>
    </source>
</evidence>
<name>A0A9W7GLY3_9STRA</name>